<dbReference type="InterPro" id="IPR003959">
    <property type="entry name" value="ATPase_AAA_core"/>
</dbReference>
<dbReference type="SMART" id="SM00382">
    <property type="entry name" value="AAA"/>
    <property type="match status" value="1"/>
</dbReference>
<dbReference type="PANTHER" id="PTHR45644">
    <property type="entry name" value="AAA ATPASE, PUTATIVE (AFU_ORTHOLOGUE AFUA_2G12920)-RELATED-RELATED"/>
    <property type="match status" value="1"/>
</dbReference>
<evidence type="ECO:0000313" key="9">
    <source>
        <dbReference type="Proteomes" id="UP000054558"/>
    </source>
</evidence>
<evidence type="ECO:0000256" key="4">
    <source>
        <dbReference type="ARBA" id="ARBA00022840"/>
    </source>
</evidence>
<dbReference type="InterPro" id="IPR003593">
    <property type="entry name" value="AAA+_ATPase"/>
</dbReference>
<dbReference type="InterPro" id="IPR051701">
    <property type="entry name" value="Mito_OM_Translocase_MSP1"/>
</dbReference>
<dbReference type="GO" id="GO:0005741">
    <property type="term" value="C:mitochondrial outer membrane"/>
    <property type="evidence" value="ECO:0000318"/>
    <property type="project" value="GO_Central"/>
</dbReference>
<reference evidence="8 9" key="1">
    <citation type="journal article" date="2014" name="Nat. Commun.">
        <title>Klebsormidium flaccidum genome reveals primary factors for plant terrestrial adaptation.</title>
        <authorList>
            <person name="Hori K."/>
            <person name="Maruyama F."/>
            <person name="Fujisawa T."/>
            <person name="Togashi T."/>
            <person name="Yamamoto N."/>
            <person name="Seo M."/>
            <person name="Sato S."/>
            <person name="Yamada T."/>
            <person name="Mori H."/>
            <person name="Tajima N."/>
            <person name="Moriyama T."/>
            <person name="Ikeuchi M."/>
            <person name="Watanabe M."/>
            <person name="Wada H."/>
            <person name="Kobayashi K."/>
            <person name="Saito M."/>
            <person name="Masuda T."/>
            <person name="Sasaki-Sekimoto Y."/>
            <person name="Mashiguchi K."/>
            <person name="Awai K."/>
            <person name="Shimojima M."/>
            <person name="Masuda S."/>
            <person name="Iwai M."/>
            <person name="Nobusawa T."/>
            <person name="Narise T."/>
            <person name="Kondo S."/>
            <person name="Saito H."/>
            <person name="Sato R."/>
            <person name="Murakawa M."/>
            <person name="Ihara Y."/>
            <person name="Oshima-Yamada Y."/>
            <person name="Ohtaka K."/>
            <person name="Satoh M."/>
            <person name="Sonobe K."/>
            <person name="Ishii M."/>
            <person name="Ohtani R."/>
            <person name="Kanamori-Sato M."/>
            <person name="Honoki R."/>
            <person name="Miyazaki D."/>
            <person name="Mochizuki H."/>
            <person name="Umetsu J."/>
            <person name="Higashi K."/>
            <person name="Shibata D."/>
            <person name="Kamiya Y."/>
            <person name="Sato N."/>
            <person name="Nakamura Y."/>
            <person name="Tabata S."/>
            <person name="Ida S."/>
            <person name="Kurokawa K."/>
            <person name="Ohta H."/>
        </authorList>
    </citation>
    <scope>NUCLEOTIDE SEQUENCE [LARGE SCALE GENOMIC DNA]</scope>
    <source>
        <strain evidence="8 9">NIES-2285</strain>
    </source>
</reference>
<accession>A0A1Y1I3J0</accession>
<keyword evidence="3" id="KW-1000">Mitochondrion outer membrane</keyword>
<dbReference type="GO" id="GO:0016887">
    <property type="term" value="F:ATP hydrolysis activity"/>
    <property type="evidence" value="ECO:0007669"/>
    <property type="project" value="InterPro"/>
</dbReference>
<dbReference type="Proteomes" id="UP000054558">
    <property type="component" value="Unassembled WGS sequence"/>
</dbReference>
<dbReference type="Gene3D" id="2.30.30.750">
    <property type="match status" value="1"/>
</dbReference>
<dbReference type="PROSITE" id="PS00674">
    <property type="entry name" value="AAA"/>
    <property type="match status" value="1"/>
</dbReference>
<evidence type="ECO:0000256" key="3">
    <source>
        <dbReference type="ARBA" id="ARBA00022787"/>
    </source>
</evidence>
<keyword evidence="4" id="KW-0067">ATP-binding</keyword>
<evidence type="ECO:0000256" key="1">
    <source>
        <dbReference type="ARBA" id="ARBA00004572"/>
    </source>
</evidence>
<feature type="region of interest" description="Disordered" evidence="6">
    <location>
        <begin position="319"/>
        <end position="344"/>
    </location>
</feature>
<protein>
    <submittedName>
        <fullName evidence="8">AAA-type ATPase</fullName>
    </submittedName>
</protein>
<gene>
    <name evidence="8" type="ORF">KFL_002380170</name>
</gene>
<dbReference type="InterPro" id="IPR047008">
    <property type="entry name" value="XRN1_SH3_sf"/>
</dbReference>
<dbReference type="EMBL" id="DF237187">
    <property type="protein sequence ID" value="GAQ85505.1"/>
    <property type="molecule type" value="Genomic_DNA"/>
</dbReference>
<keyword evidence="3" id="KW-0472">Membrane</keyword>
<feature type="region of interest" description="Disordered" evidence="6">
    <location>
        <begin position="272"/>
        <end position="298"/>
    </location>
</feature>
<name>A0A1Y1I3J0_KLENI</name>
<keyword evidence="5" id="KW-0496">Mitochondrion</keyword>
<keyword evidence="2" id="KW-0547">Nucleotide-binding</keyword>
<dbReference type="InterPro" id="IPR003960">
    <property type="entry name" value="ATPase_AAA_CS"/>
</dbReference>
<dbReference type="Pfam" id="PF00004">
    <property type="entry name" value="AAA"/>
    <property type="match status" value="1"/>
</dbReference>
<dbReference type="PANTHER" id="PTHR45644:SF85">
    <property type="entry name" value="P-LOOP CONTAINING NUCLEOSIDE TRIPHOSPHATE HYDROLASES SUPERFAMILY PROTEIN"/>
    <property type="match status" value="1"/>
</dbReference>
<dbReference type="InterPro" id="IPR027417">
    <property type="entry name" value="P-loop_NTPase"/>
</dbReference>
<dbReference type="OrthoDB" id="10254455at2759"/>
<evidence type="ECO:0000256" key="2">
    <source>
        <dbReference type="ARBA" id="ARBA00022741"/>
    </source>
</evidence>
<dbReference type="Gene3D" id="3.40.50.300">
    <property type="entry name" value="P-loop containing nucleotide triphosphate hydrolases"/>
    <property type="match status" value="1"/>
</dbReference>
<dbReference type="STRING" id="105231.A0A1Y1I3J0"/>
<evidence type="ECO:0000256" key="5">
    <source>
        <dbReference type="ARBA" id="ARBA00023128"/>
    </source>
</evidence>
<dbReference type="AlphaFoldDB" id="A0A1Y1I3J0"/>
<dbReference type="GO" id="GO:0005524">
    <property type="term" value="F:ATP binding"/>
    <property type="evidence" value="ECO:0007669"/>
    <property type="project" value="UniProtKB-KW"/>
</dbReference>
<dbReference type="Gene3D" id="1.10.8.60">
    <property type="match status" value="1"/>
</dbReference>
<dbReference type="SUPFAM" id="SSF52540">
    <property type="entry name" value="P-loop containing nucleoside triphosphate hydrolases"/>
    <property type="match status" value="1"/>
</dbReference>
<evidence type="ECO:0000256" key="6">
    <source>
        <dbReference type="SAM" id="MobiDB-lite"/>
    </source>
</evidence>
<sequence length="1049" mass="115178">MSSNVYILLAEEVRRFDGSWCLLKRCRMNFMLPLASSLGVGVALIASRRHSRTDSSADSEPVHTSPEPVHTTESVTVPLRQLSGDKPVQQGEEPATEKKMNADKVKAGGVDGPDAAPPAAERPEIQKKVVIRIDPELEASAMQKKVTAYREQIVKHIVSSGAIKVTLEGFPYYMSESTKTLLVNSATTFLKRHEFVKYMKQLSTISPRILLVGPVGSEAYQETTVKALARQFGAKLLVFDNTAISLDVQYPCTPRVAPLKAEINGLDLLDGDDASSIDSKDRDSPLGPRLGRTSSFGMRVDDLTEPSIKDFLSWVQDQLKQQSAAPPPAPTDGAASPTKPPPIPLDHVLDLLHEYGDKLERTTSGDVLRSSPSGTLFRTSSGANCVECLKRTSSVASEMTEDDVHGGQVGDAPGGEVAPPVAKEAAPLAKKELAVEDRVVFIGATAAKNATFTTFGGFHGKLVKKRDAEPNLGVIFDGPFPGGHSLNGACDDGRGYYCYDNELRLEGASDETKALIDALFEVIAAEGEDPLIVYIRDVENWILNNFEAYTSFKERIERVRGRVLVMTSYISKEVAAAPAGAKDDKKEALPSVPSQLAALFPSEILIRPPQDETMLDQWKRQLKKDSESMRADANRKMLRQVLASSNIKCDGLSTVQIEDKILTEELAKRVAGWAANHYLVTAEKPEVRNNKLVIQSASLAHAIEMLHSIHDDSNSAKKALQDVVIDNDFEKNLLSEVIPANELGVDFADVGALDDVKDVLKELVMLPLQFPDLFAKSQLTKPCKGILLFGPPGTGKTMLAKAVATEAGANFINVSMSKITSKWFGEDEKYVRALFTLASKIAPCTIFIDEVDSMLGRRDSRHEAEAMRKIKNEFMTCWDGLRTREKERVLVLAATNRPFDLDEAVLRRFPRRVMIPLPDVENREKILRVVLEKEELGSDIDYKELAEATEGYSGSDLKNMCVTAAYRPVRELLNKLKKDKEAAKATGQDPAGVVPQGVRPLSMEDLRKAREQVAASVSPEASIVQELMQWNEQYGEGGSRKKPALTYFM</sequence>
<evidence type="ECO:0000313" key="8">
    <source>
        <dbReference type="EMBL" id="GAQ85505.1"/>
    </source>
</evidence>
<dbReference type="InterPro" id="IPR056653">
    <property type="entry name" value="DUF7751"/>
</dbReference>
<feature type="domain" description="AAA+ ATPase" evidence="7">
    <location>
        <begin position="782"/>
        <end position="919"/>
    </location>
</feature>
<dbReference type="OMA" id="PINGMQV"/>
<dbReference type="Pfam" id="PF17862">
    <property type="entry name" value="AAA_lid_3"/>
    <property type="match status" value="1"/>
</dbReference>
<dbReference type="InterPro" id="IPR041569">
    <property type="entry name" value="AAA_lid_3"/>
</dbReference>
<dbReference type="FunFam" id="3.40.50.300:FF:000416">
    <property type="entry name" value="p-loop nucleoside triphosphate hydrolase superfamily protein"/>
    <property type="match status" value="1"/>
</dbReference>
<feature type="region of interest" description="Disordered" evidence="6">
    <location>
        <begin position="51"/>
        <end position="101"/>
    </location>
</feature>
<evidence type="ECO:0000259" key="7">
    <source>
        <dbReference type="SMART" id="SM00382"/>
    </source>
</evidence>
<comment type="subcellular location">
    <subcellularLocation>
        <location evidence="1">Mitochondrion outer membrane</location>
        <topology evidence="1">Single-pass membrane protein</topology>
    </subcellularLocation>
</comment>
<keyword evidence="9" id="KW-1185">Reference proteome</keyword>
<dbReference type="Pfam" id="PF24933">
    <property type="entry name" value="DUF7751"/>
    <property type="match status" value="1"/>
</dbReference>
<proteinExistence type="predicted"/>
<organism evidence="8 9">
    <name type="scientific">Klebsormidium nitens</name>
    <name type="common">Green alga</name>
    <name type="synonym">Ulothrix nitens</name>
    <dbReference type="NCBI Taxonomy" id="105231"/>
    <lineage>
        <taxon>Eukaryota</taxon>
        <taxon>Viridiplantae</taxon>
        <taxon>Streptophyta</taxon>
        <taxon>Klebsormidiophyceae</taxon>
        <taxon>Klebsormidiales</taxon>
        <taxon>Klebsormidiaceae</taxon>
        <taxon>Klebsormidium</taxon>
    </lineage>
</organism>